<evidence type="ECO:0000313" key="12">
    <source>
        <dbReference type="EMBL" id="KSU48441.1"/>
    </source>
</evidence>
<comment type="subunit">
    <text evidence="8">Monomer.</text>
</comment>
<gene>
    <name evidence="8 14" type="primary">argS</name>
    <name evidence="12" type="ORF">AS033_12530</name>
    <name evidence="13" type="ORF">RSA11_13310</name>
    <name evidence="14" type="ORF">SZL87_12900</name>
</gene>
<dbReference type="EMBL" id="LNQL01000004">
    <property type="protein sequence ID" value="KSU48441.1"/>
    <property type="molecule type" value="Genomic_DNA"/>
</dbReference>
<dbReference type="OrthoDB" id="9805987at2"/>
<dbReference type="Proteomes" id="UP000072605">
    <property type="component" value="Unassembled WGS sequence"/>
</dbReference>
<protein>
    <recommendedName>
        <fullName evidence="8">Arginine--tRNA ligase</fullName>
        <ecNumber evidence="8">6.1.1.19</ecNumber>
    </recommendedName>
    <alternativeName>
        <fullName evidence="8">Arginyl-tRNA synthetase</fullName>
        <shortName evidence="8">ArgRS</shortName>
    </alternativeName>
</protein>
<comment type="similarity">
    <text evidence="1 8 9">Belongs to the class-I aminoacyl-tRNA synthetase family.</text>
</comment>
<keyword evidence="8" id="KW-0963">Cytoplasm</keyword>
<dbReference type="Gene3D" id="3.30.1360.70">
    <property type="entry name" value="Arginyl tRNA synthetase N-terminal domain"/>
    <property type="match status" value="1"/>
</dbReference>
<dbReference type="SUPFAM" id="SSF55190">
    <property type="entry name" value="Arginyl-tRNA synthetase (ArgRS), N-terminal 'additional' domain"/>
    <property type="match status" value="1"/>
</dbReference>
<evidence type="ECO:0000256" key="4">
    <source>
        <dbReference type="ARBA" id="ARBA00022840"/>
    </source>
</evidence>
<dbReference type="InterPro" id="IPR035684">
    <property type="entry name" value="ArgRS_core"/>
</dbReference>
<dbReference type="GO" id="GO:0005524">
    <property type="term" value="F:ATP binding"/>
    <property type="evidence" value="ECO:0007669"/>
    <property type="project" value="UniProtKB-UniRule"/>
</dbReference>
<dbReference type="Proteomes" id="UP001387110">
    <property type="component" value="Unassembled WGS sequence"/>
</dbReference>
<dbReference type="InterPro" id="IPR008909">
    <property type="entry name" value="DALR_anticod-bd"/>
</dbReference>
<dbReference type="Proteomes" id="UP000053797">
    <property type="component" value="Unassembled WGS sequence"/>
</dbReference>
<dbReference type="InterPro" id="IPR009080">
    <property type="entry name" value="tRNAsynth_Ia_anticodon-bd"/>
</dbReference>
<evidence type="ECO:0000313" key="14">
    <source>
        <dbReference type="EMBL" id="MEI4463316.1"/>
    </source>
</evidence>
<organism evidence="12 15">
    <name type="scientific">Exiguobacterium indicum</name>
    <dbReference type="NCBI Taxonomy" id="296995"/>
    <lineage>
        <taxon>Bacteria</taxon>
        <taxon>Bacillati</taxon>
        <taxon>Bacillota</taxon>
        <taxon>Bacilli</taxon>
        <taxon>Bacillales</taxon>
        <taxon>Bacillales Family XII. Incertae Sedis</taxon>
        <taxon>Exiguobacterium</taxon>
    </lineage>
</organism>
<evidence type="ECO:0000256" key="1">
    <source>
        <dbReference type="ARBA" id="ARBA00005594"/>
    </source>
</evidence>
<feature type="domain" description="DALR anticodon binding" evidence="10">
    <location>
        <begin position="449"/>
        <end position="560"/>
    </location>
</feature>
<dbReference type="CDD" id="cd07956">
    <property type="entry name" value="Anticodon_Ia_Arg"/>
    <property type="match status" value="1"/>
</dbReference>
<name>A0A0V8GDS2_9BACL</name>
<evidence type="ECO:0000256" key="5">
    <source>
        <dbReference type="ARBA" id="ARBA00022917"/>
    </source>
</evidence>
<reference evidence="12 15" key="1">
    <citation type="journal article" date="2015" name="Int. J. Syst. Evol. Microbiol.">
        <title>Exiguobacterium enclense sp. nov., isolated from sediment.</title>
        <authorList>
            <person name="Dastager S.G."/>
            <person name="Mawlankar R."/>
            <person name="Sonalkar V.V."/>
            <person name="Thorat M.N."/>
            <person name="Mual P."/>
            <person name="Verma A."/>
            <person name="Krishnamurthi S."/>
            <person name="Tang S.K."/>
            <person name="Li W.J."/>
        </authorList>
    </citation>
    <scope>NUCLEOTIDE SEQUENCE [LARGE SCALE GENOMIC DNA]</scope>
    <source>
        <strain evidence="12 15">NIO-1109</strain>
    </source>
</reference>
<dbReference type="PANTHER" id="PTHR11956">
    <property type="entry name" value="ARGINYL-TRNA SYNTHETASE"/>
    <property type="match status" value="1"/>
</dbReference>
<keyword evidence="4 8" id="KW-0067">ATP-binding</keyword>
<dbReference type="Gene3D" id="3.40.50.620">
    <property type="entry name" value="HUPs"/>
    <property type="match status" value="1"/>
</dbReference>
<dbReference type="InterPro" id="IPR001278">
    <property type="entry name" value="Arg-tRNA-ligase"/>
</dbReference>
<evidence type="ECO:0000259" key="11">
    <source>
        <dbReference type="SMART" id="SM01016"/>
    </source>
</evidence>
<accession>A0A0V8GDS2</accession>
<feature type="domain" description="Arginyl tRNA synthetase N-terminal" evidence="11">
    <location>
        <begin position="5"/>
        <end position="84"/>
    </location>
</feature>
<dbReference type="Pfam" id="PF03485">
    <property type="entry name" value="Arg_tRNA_synt_N"/>
    <property type="match status" value="1"/>
</dbReference>
<dbReference type="CDD" id="cd00671">
    <property type="entry name" value="ArgRS_core"/>
    <property type="match status" value="1"/>
</dbReference>
<evidence type="ECO:0000256" key="7">
    <source>
        <dbReference type="ARBA" id="ARBA00049339"/>
    </source>
</evidence>
<evidence type="ECO:0000313" key="15">
    <source>
        <dbReference type="Proteomes" id="UP000053797"/>
    </source>
</evidence>
<keyword evidence="6 8" id="KW-0030">Aminoacyl-tRNA synthetase</keyword>
<evidence type="ECO:0000313" key="17">
    <source>
        <dbReference type="Proteomes" id="UP001387110"/>
    </source>
</evidence>
<dbReference type="EMBL" id="JBAWKY010000004">
    <property type="protein sequence ID" value="MEI4463316.1"/>
    <property type="molecule type" value="Genomic_DNA"/>
</dbReference>
<dbReference type="InterPro" id="IPR036695">
    <property type="entry name" value="Arg-tRNA-synth_N_sf"/>
</dbReference>
<comment type="catalytic activity">
    <reaction evidence="7 8">
        <text>tRNA(Arg) + L-arginine + ATP = L-arginyl-tRNA(Arg) + AMP + diphosphate</text>
        <dbReference type="Rhea" id="RHEA:20301"/>
        <dbReference type="Rhea" id="RHEA-COMP:9658"/>
        <dbReference type="Rhea" id="RHEA-COMP:9673"/>
        <dbReference type="ChEBI" id="CHEBI:30616"/>
        <dbReference type="ChEBI" id="CHEBI:32682"/>
        <dbReference type="ChEBI" id="CHEBI:33019"/>
        <dbReference type="ChEBI" id="CHEBI:78442"/>
        <dbReference type="ChEBI" id="CHEBI:78513"/>
        <dbReference type="ChEBI" id="CHEBI:456215"/>
        <dbReference type="EC" id="6.1.1.19"/>
    </reaction>
</comment>
<evidence type="ECO:0000313" key="16">
    <source>
        <dbReference type="Proteomes" id="UP000072605"/>
    </source>
</evidence>
<evidence type="ECO:0000256" key="2">
    <source>
        <dbReference type="ARBA" id="ARBA00022598"/>
    </source>
</evidence>
<reference evidence="13 16" key="2">
    <citation type="journal article" date="2016" name="Front. Microbiol.">
        <title>Genomic Resource of Rice Seed Associated Bacteria.</title>
        <authorList>
            <person name="Midha S."/>
            <person name="Bansal K."/>
            <person name="Sharma S."/>
            <person name="Kumar N."/>
            <person name="Patil P.P."/>
            <person name="Chaudhry V."/>
            <person name="Patil P.B."/>
        </authorList>
    </citation>
    <scope>NUCLEOTIDE SEQUENCE [LARGE SCALE GENOMIC DNA]</scope>
    <source>
        <strain evidence="13 16">RSA11</strain>
    </source>
</reference>
<keyword evidence="2 8" id="KW-0436">Ligase</keyword>
<sequence>MSYKAQYAEVLHQVMEGALSVEQIEQLIEQPKHEDHGDLAFPCFMLAKAFRKAPNMIASELAEKIDAPLFSNVQAVGPYINVFLNREVVSQEIVNQVLTEQEAFGSSEANGKTIVTDFSSPNIAKPFSMGHLRSTVIGNALNQISRKKGYDVVGVNHLGDWGTQFGKLMVAYTMWGEEEAVRAEPIKELLKLYVRFHEEAETNPALEDEGRLWFKKLEQGDEQATTLWTWFREVSLVEFNRVYEMLGVKFDSLNGEAFYNDKMQHVIDLLEEKDLLVESEGAMVVDLEAEGMPPALIKKKDGATLYATRDLAAAVYRLETYRFEQAFYVVGGEQALHFKQLFAVLKKLGFENVDGMHHVPFGLIMKDGKKMSTRKGRIVLLEEVLQEAIDVAKQNIAEKNPNLANAEATARQVGVGAVIFHDLKNERMNNIEFDLEQMLKFEGETGPYVQYTNARAHSLLRKGGYDGTPFAGSADDHAWGVVSMLNQFSTVIDRAFTRREPSIISRYVLDLAQSFNKYYGHVRVLEDDAAKQSRLALVKSVTIVLTEGLRLLGVGAPEEM</sequence>
<evidence type="ECO:0000256" key="8">
    <source>
        <dbReference type="HAMAP-Rule" id="MF_00123"/>
    </source>
</evidence>
<comment type="subcellular location">
    <subcellularLocation>
        <location evidence="8">Cytoplasm</location>
    </subcellularLocation>
</comment>
<dbReference type="PANTHER" id="PTHR11956:SF5">
    <property type="entry name" value="ARGININE--TRNA LIGASE, CYTOPLASMIC"/>
    <property type="match status" value="1"/>
</dbReference>
<evidence type="ECO:0000259" key="10">
    <source>
        <dbReference type="SMART" id="SM00836"/>
    </source>
</evidence>
<dbReference type="RefSeq" id="WP_058265680.1">
    <property type="nucleotide sequence ID" value="NZ_FMYN01000004.1"/>
</dbReference>
<dbReference type="FunFam" id="3.40.50.620:FF:000116">
    <property type="entry name" value="Arginine--tRNA ligase"/>
    <property type="match status" value="1"/>
</dbReference>
<dbReference type="Pfam" id="PF00750">
    <property type="entry name" value="tRNA-synt_1d"/>
    <property type="match status" value="1"/>
</dbReference>
<dbReference type="SUPFAM" id="SSF47323">
    <property type="entry name" value="Anticodon-binding domain of a subclass of class I aminoacyl-tRNA synthetases"/>
    <property type="match status" value="1"/>
</dbReference>
<evidence type="ECO:0000256" key="3">
    <source>
        <dbReference type="ARBA" id="ARBA00022741"/>
    </source>
</evidence>
<feature type="short sequence motif" description="'HIGH' region" evidence="8">
    <location>
        <begin position="121"/>
        <end position="131"/>
    </location>
</feature>
<evidence type="ECO:0000313" key="13">
    <source>
        <dbReference type="EMBL" id="KTR25863.1"/>
    </source>
</evidence>
<dbReference type="InterPro" id="IPR014729">
    <property type="entry name" value="Rossmann-like_a/b/a_fold"/>
</dbReference>
<reference evidence="14 17" key="3">
    <citation type="submission" date="2023-12" db="EMBL/GenBank/DDBJ databases">
        <authorList>
            <person name="Easwaran N."/>
            <person name="Lazarus H.P.S."/>
        </authorList>
    </citation>
    <scope>NUCLEOTIDE SEQUENCE [LARGE SCALE GENOMIC DNA]</scope>
    <source>
        <strain evidence="14 17">VIT-2023</strain>
    </source>
</reference>
<dbReference type="SMART" id="SM00836">
    <property type="entry name" value="DALR_1"/>
    <property type="match status" value="1"/>
</dbReference>
<keyword evidence="3 8" id="KW-0547">Nucleotide-binding</keyword>
<dbReference type="InterPro" id="IPR005148">
    <property type="entry name" value="Arg-tRNA-synth_N"/>
</dbReference>
<proteinExistence type="inferred from homology"/>
<evidence type="ECO:0000256" key="6">
    <source>
        <dbReference type="ARBA" id="ARBA00023146"/>
    </source>
</evidence>
<dbReference type="NCBIfam" id="TIGR00456">
    <property type="entry name" value="argS"/>
    <property type="match status" value="1"/>
</dbReference>
<dbReference type="GO" id="GO:0006420">
    <property type="term" value="P:arginyl-tRNA aminoacylation"/>
    <property type="evidence" value="ECO:0007669"/>
    <property type="project" value="UniProtKB-UniRule"/>
</dbReference>
<comment type="caution">
    <text evidence="12">The sequence shown here is derived from an EMBL/GenBank/DDBJ whole genome shotgun (WGS) entry which is preliminary data.</text>
</comment>
<dbReference type="AlphaFoldDB" id="A0A0V8GDS2"/>
<dbReference type="PRINTS" id="PR01038">
    <property type="entry name" value="TRNASYNTHARG"/>
</dbReference>
<dbReference type="SMART" id="SM01016">
    <property type="entry name" value="Arg_tRNA_synt_N"/>
    <property type="match status" value="1"/>
</dbReference>
<keyword evidence="17" id="KW-1185">Reference proteome</keyword>
<dbReference type="Pfam" id="PF05746">
    <property type="entry name" value="DALR_1"/>
    <property type="match status" value="1"/>
</dbReference>
<dbReference type="Gene3D" id="1.10.730.10">
    <property type="entry name" value="Isoleucyl-tRNA Synthetase, Domain 1"/>
    <property type="match status" value="1"/>
</dbReference>
<evidence type="ECO:0000256" key="9">
    <source>
        <dbReference type="RuleBase" id="RU363038"/>
    </source>
</evidence>
<dbReference type="GO" id="GO:0004814">
    <property type="term" value="F:arginine-tRNA ligase activity"/>
    <property type="evidence" value="ECO:0007669"/>
    <property type="project" value="UniProtKB-UniRule"/>
</dbReference>
<dbReference type="EC" id="6.1.1.19" evidence="8"/>
<dbReference type="EMBL" id="LDQV01000030">
    <property type="protein sequence ID" value="KTR25863.1"/>
    <property type="molecule type" value="Genomic_DNA"/>
</dbReference>
<keyword evidence="5 8" id="KW-0648">Protein biosynthesis</keyword>
<dbReference type="GO" id="GO:0005737">
    <property type="term" value="C:cytoplasm"/>
    <property type="evidence" value="ECO:0007669"/>
    <property type="project" value="UniProtKB-SubCell"/>
</dbReference>
<dbReference type="HAMAP" id="MF_00123">
    <property type="entry name" value="Arg_tRNA_synth"/>
    <property type="match status" value="1"/>
</dbReference>
<dbReference type="SUPFAM" id="SSF52374">
    <property type="entry name" value="Nucleotidylyl transferase"/>
    <property type="match status" value="1"/>
</dbReference>